<dbReference type="Proteomes" id="UP000800038">
    <property type="component" value="Unassembled WGS sequence"/>
</dbReference>
<dbReference type="AlphaFoldDB" id="A0A6A5SV77"/>
<evidence type="ECO:0000313" key="2">
    <source>
        <dbReference type="Proteomes" id="UP000800038"/>
    </source>
</evidence>
<protein>
    <submittedName>
        <fullName evidence="1">Uncharacterized protein</fullName>
    </submittedName>
</protein>
<proteinExistence type="predicted"/>
<dbReference type="EMBL" id="ML976016">
    <property type="protein sequence ID" value="KAF1944565.1"/>
    <property type="molecule type" value="Genomic_DNA"/>
</dbReference>
<keyword evidence="2" id="KW-1185">Reference proteome</keyword>
<evidence type="ECO:0000313" key="1">
    <source>
        <dbReference type="EMBL" id="KAF1944565.1"/>
    </source>
</evidence>
<gene>
    <name evidence="1" type="ORF">EJ02DRAFT_95499</name>
</gene>
<accession>A0A6A5SV77</accession>
<sequence length="159" mass="18430">MLFKRAFNPVSFLTRLSTQLSPLRHFFACSVWSWWYQHLGRHHKIYPVRFDRVLRPSFLWSLQRRPFLIIRLVAGGTYVGVTYDMIQNEVQTSGDWGETVSNECVQTLVLGLLQSLGALRTAFVPHASETHAKYSIDLYCFYMLTKGFDSGQEYTPISN</sequence>
<reference evidence="1" key="1">
    <citation type="journal article" date="2020" name="Stud. Mycol.">
        <title>101 Dothideomycetes genomes: a test case for predicting lifestyles and emergence of pathogens.</title>
        <authorList>
            <person name="Haridas S."/>
            <person name="Albert R."/>
            <person name="Binder M."/>
            <person name="Bloem J."/>
            <person name="Labutti K."/>
            <person name="Salamov A."/>
            <person name="Andreopoulos B."/>
            <person name="Baker S."/>
            <person name="Barry K."/>
            <person name="Bills G."/>
            <person name="Bluhm B."/>
            <person name="Cannon C."/>
            <person name="Castanera R."/>
            <person name="Culley D."/>
            <person name="Daum C."/>
            <person name="Ezra D."/>
            <person name="Gonzalez J."/>
            <person name="Henrissat B."/>
            <person name="Kuo A."/>
            <person name="Liang C."/>
            <person name="Lipzen A."/>
            <person name="Lutzoni F."/>
            <person name="Magnuson J."/>
            <person name="Mondo S."/>
            <person name="Nolan M."/>
            <person name="Ohm R."/>
            <person name="Pangilinan J."/>
            <person name="Park H.-J."/>
            <person name="Ramirez L."/>
            <person name="Alfaro M."/>
            <person name="Sun H."/>
            <person name="Tritt A."/>
            <person name="Yoshinaga Y."/>
            <person name="Zwiers L.-H."/>
            <person name="Turgeon B."/>
            <person name="Goodwin S."/>
            <person name="Spatafora J."/>
            <person name="Crous P."/>
            <person name="Grigoriev I."/>
        </authorList>
    </citation>
    <scope>NUCLEOTIDE SEQUENCE</scope>
    <source>
        <strain evidence="1">CBS 161.51</strain>
    </source>
</reference>
<organism evidence="1 2">
    <name type="scientific">Clathrospora elynae</name>
    <dbReference type="NCBI Taxonomy" id="706981"/>
    <lineage>
        <taxon>Eukaryota</taxon>
        <taxon>Fungi</taxon>
        <taxon>Dikarya</taxon>
        <taxon>Ascomycota</taxon>
        <taxon>Pezizomycotina</taxon>
        <taxon>Dothideomycetes</taxon>
        <taxon>Pleosporomycetidae</taxon>
        <taxon>Pleosporales</taxon>
        <taxon>Diademaceae</taxon>
        <taxon>Clathrospora</taxon>
    </lineage>
</organism>
<name>A0A6A5SV77_9PLEO</name>